<accession>A0ABU1A8Y4</accession>
<keyword evidence="2" id="KW-1185">Reference proteome</keyword>
<evidence type="ECO:0000313" key="1">
    <source>
        <dbReference type="EMBL" id="MDQ7937110.1"/>
    </source>
</evidence>
<gene>
    <name evidence="1" type="ORF">RA086_05645</name>
</gene>
<protein>
    <submittedName>
        <fullName evidence="1">DUF2634 domain-containing protein</fullName>
    </submittedName>
</protein>
<organism evidence="1 2">
    <name type="scientific">Lactiplantibacillus brownii</name>
    <dbReference type="NCBI Taxonomy" id="3069269"/>
    <lineage>
        <taxon>Bacteria</taxon>
        <taxon>Bacillati</taxon>
        <taxon>Bacillota</taxon>
        <taxon>Bacilli</taxon>
        <taxon>Lactobacillales</taxon>
        <taxon>Lactobacillaceae</taxon>
        <taxon>Lactiplantibacillus</taxon>
    </lineage>
</organism>
<dbReference type="Proteomes" id="UP001227831">
    <property type="component" value="Unassembled WGS sequence"/>
</dbReference>
<dbReference type="SUPFAM" id="SSF160719">
    <property type="entry name" value="gpW/gp25-like"/>
    <property type="match status" value="1"/>
</dbReference>
<dbReference type="EMBL" id="JAVCWF010000001">
    <property type="protein sequence ID" value="MDQ7937110.1"/>
    <property type="molecule type" value="Genomic_DNA"/>
</dbReference>
<proteinExistence type="predicted"/>
<dbReference type="Pfam" id="PF10934">
    <property type="entry name" value="Sheath_initiator"/>
    <property type="match status" value="1"/>
</dbReference>
<reference evidence="1 2" key="1">
    <citation type="journal article" date="2023" name="Int. J. Syst. Evol. Microbiol.">
        <title>Lactiplantibacillus brownii sp. nov., a novel psychrotolerant species isolated from sauerkraut.</title>
        <authorList>
            <person name="Heng Y.C."/>
            <person name="Silvaraju S."/>
            <person name="Lee J.K.Y."/>
            <person name="Kittelmann S."/>
        </authorList>
    </citation>
    <scope>NUCLEOTIDE SEQUENCE [LARGE SCALE GENOMIC DNA]</scope>
    <source>
        <strain evidence="1 2">WILCCON 0030</strain>
    </source>
</reference>
<evidence type="ECO:0000313" key="2">
    <source>
        <dbReference type="Proteomes" id="UP001227831"/>
    </source>
</evidence>
<sequence length="143" mass="16037">MMDEVETANDDVVSDVITPDAEEETLPTRTYKVSKGHIIGMTDDYDAMVQAVDKIMRTERFVFPIYDEQYGNDFDELLGKGFDYATVEVERMLTEALEADDRVSDVSIDSIERTDSTTLTVVGTVETIYGEIRIESEVNAGES</sequence>
<name>A0ABU1A8Y4_9LACO</name>
<dbReference type="InterPro" id="IPR020288">
    <property type="entry name" value="Sheath_initiator"/>
</dbReference>
<dbReference type="RefSeq" id="WP_308702885.1">
    <property type="nucleotide sequence ID" value="NZ_AP027463.1"/>
</dbReference>
<comment type="caution">
    <text evidence="1">The sequence shown here is derived from an EMBL/GenBank/DDBJ whole genome shotgun (WGS) entry which is preliminary data.</text>
</comment>